<keyword evidence="2" id="KW-1185">Reference proteome</keyword>
<dbReference type="OrthoDB" id="1955080at2"/>
<evidence type="ECO:0000313" key="2">
    <source>
        <dbReference type="Proteomes" id="UP000182517"/>
    </source>
</evidence>
<dbReference type="STRING" id="1842532.A7E78_01180"/>
<organism evidence="1 2">
    <name type="scientific">Syntrophotalea acetylenivorans</name>
    <dbReference type="NCBI Taxonomy" id="1842532"/>
    <lineage>
        <taxon>Bacteria</taxon>
        <taxon>Pseudomonadati</taxon>
        <taxon>Thermodesulfobacteriota</taxon>
        <taxon>Desulfuromonadia</taxon>
        <taxon>Desulfuromonadales</taxon>
        <taxon>Syntrophotaleaceae</taxon>
        <taxon>Syntrophotalea</taxon>
    </lineage>
</organism>
<name>A0A1L3GKW3_9BACT</name>
<evidence type="ECO:0000313" key="1">
    <source>
        <dbReference type="EMBL" id="APG26593.1"/>
    </source>
</evidence>
<dbReference type="RefSeq" id="WP_072282554.1">
    <property type="nucleotide sequence ID" value="NZ_CP015519.1"/>
</dbReference>
<dbReference type="AlphaFoldDB" id="A0A1L3GKW3"/>
<dbReference type="KEGG" id="pef:A7E78_01180"/>
<reference evidence="1 2" key="1">
    <citation type="journal article" date="2017" name="Genome Announc.">
        <title>Complete Genome Sequences of Two Acetylene-Fermenting Pelobacter acetylenicus Strains.</title>
        <authorList>
            <person name="Sutton J.M."/>
            <person name="Baesman S.M."/>
            <person name="Fierst J.L."/>
            <person name="Poret-Peterson A.T."/>
            <person name="Oremland R.S."/>
            <person name="Dunlap D.S."/>
            <person name="Akob D.M."/>
        </authorList>
    </citation>
    <scope>NUCLEOTIDE SEQUENCE [LARGE SCALE GENOMIC DNA]</scope>
    <source>
        <strain evidence="1 2">SFB93</strain>
    </source>
</reference>
<dbReference type="EMBL" id="CP015519">
    <property type="protein sequence ID" value="APG26593.1"/>
    <property type="molecule type" value="Genomic_DNA"/>
</dbReference>
<protein>
    <submittedName>
        <fullName evidence="1">Uncharacterized protein</fullName>
    </submittedName>
</protein>
<sequence length="62" mass="7102">MKCGFCGRHYTPEEAVDKESCGRCLRGCQKTYCPYCGYGNPLIPGFFDRWVKNKDKEGVDDE</sequence>
<gene>
    <name evidence="1" type="ORF">A7E78_01180</name>
</gene>
<proteinExistence type="predicted"/>
<accession>A0A1L3GKW3</accession>
<dbReference type="Proteomes" id="UP000182517">
    <property type="component" value="Chromosome"/>
</dbReference>